<accession>A0A0B1SBN9</accession>
<name>A0A0B1SBN9_OESDE</name>
<reference evidence="2 3" key="1">
    <citation type="submission" date="2014-03" db="EMBL/GenBank/DDBJ databases">
        <title>Draft genome of the hookworm Oesophagostomum dentatum.</title>
        <authorList>
            <person name="Mitreva M."/>
        </authorList>
    </citation>
    <scope>NUCLEOTIDE SEQUENCE [LARGE SCALE GENOMIC DNA]</scope>
    <source>
        <strain evidence="2 3">OD-Hann</strain>
    </source>
</reference>
<sequence length="154" mass="17058">MAASVSSAEGVRLKSKSKEPKQTTQTKSQSRVSVEPERPERPGQPESKKRKQDSPTHSEIIVEPSIEFSKVTADTVQEEVKVAKPIGKRLKLPESTPRKRRKQKQTKLSQAPIQVETPILQGTQPSKSGEENTSLKVASTQSTMRSVLDVEKTQ</sequence>
<evidence type="ECO:0000256" key="1">
    <source>
        <dbReference type="SAM" id="MobiDB-lite"/>
    </source>
</evidence>
<dbReference type="EMBL" id="KN596079">
    <property type="protein sequence ID" value="KHJ80967.1"/>
    <property type="molecule type" value="Genomic_DNA"/>
</dbReference>
<feature type="region of interest" description="Disordered" evidence="1">
    <location>
        <begin position="1"/>
        <end position="65"/>
    </location>
</feature>
<organism evidence="2 3">
    <name type="scientific">Oesophagostomum dentatum</name>
    <name type="common">Nodular worm</name>
    <dbReference type="NCBI Taxonomy" id="61180"/>
    <lineage>
        <taxon>Eukaryota</taxon>
        <taxon>Metazoa</taxon>
        <taxon>Ecdysozoa</taxon>
        <taxon>Nematoda</taxon>
        <taxon>Chromadorea</taxon>
        <taxon>Rhabditida</taxon>
        <taxon>Rhabditina</taxon>
        <taxon>Rhabditomorpha</taxon>
        <taxon>Strongyloidea</taxon>
        <taxon>Strongylidae</taxon>
        <taxon>Oesophagostomum</taxon>
    </lineage>
</organism>
<feature type="compositionally biased region" description="Polar residues" evidence="1">
    <location>
        <begin position="120"/>
        <end position="145"/>
    </location>
</feature>
<proteinExistence type="predicted"/>
<evidence type="ECO:0000313" key="3">
    <source>
        <dbReference type="Proteomes" id="UP000053660"/>
    </source>
</evidence>
<gene>
    <name evidence="2" type="ORF">OESDEN_19352</name>
</gene>
<evidence type="ECO:0000313" key="2">
    <source>
        <dbReference type="EMBL" id="KHJ80967.1"/>
    </source>
</evidence>
<dbReference type="AlphaFoldDB" id="A0A0B1SBN9"/>
<protein>
    <submittedName>
        <fullName evidence="2">Uncharacterized protein</fullName>
    </submittedName>
</protein>
<keyword evidence="3" id="KW-1185">Reference proteome</keyword>
<feature type="compositionally biased region" description="Basic and acidic residues" evidence="1">
    <location>
        <begin position="34"/>
        <end position="56"/>
    </location>
</feature>
<dbReference type="Proteomes" id="UP000053660">
    <property type="component" value="Unassembled WGS sequence"/>
</dbReference>
<feature type="region of interest" description="Disordered" evidence="1">
    <location>
        <begin position="86"/>
        <end position="154"/>
    </location>
</feature>
<feature type="compositionally biased region" description="Polar residues" evidence="1">
    <location>
        <begin position="22"/>
        <end position="32"/>
    </location>
</feature>